<comment type="caution">
    <text evidence="9">The sequence shown here is derived from an EMBL/GenBank/DDBJ whole genome shotgun (WGS) entry which is preliminary data.</text>
</comment>
<feature type="active site" description="Nucleophile" evidence="6">
    <location>
        <position position="104"/>
    </location>
</feature>
<evidence type="ECO:0000313" key="9">
    <source>
        <dbReference type="EMBL" id="RAV81040.1"/>
    </source>
</evidence>
<dbReference type="InterPro" id="IPR040449">
    <property type="entry name" value="Peptidase_S66_N"/>
</dbReference>
<feature type="domain" description="LD-carboxypeptidase C-terminal" evidence="8">
    <location>
        <begin position="171"/>
        <end position="284"/>
    </location>
</feature>
<keyword evidence="3" id="KW-0645">Protease</keyword>
<accession>A0A329NYG1</accession>
<evidence type="ECO:0000259" key="8">
    <source>
        <dbReference type="Pfam" id="PF17676"/>
    </source>
</evidence>
<keyword evidence="2" id="KW-0121">Carboxypeptidase</keyword>
<name>A0A329NYG1_9LACT</name>
<dbReference type="Pfam" id="PF02016">
    <property type="entry name" value="Peptidase_S66"/>
    <property type="match status" value="1"/>
</dbReference>
<dbReference type="InterPro" id="IPR029062">
    <property type="entry name" value="Class_I_gatase-like"/>
</dbReference>
<evidence type="ECO:0000313" key="10">
    <source>
        <dbReference type="Proteomes" id="UP000251923"/>
    </source>
</evidence>
<dbReference type="SUPFAM" id="SSF141986">
    <property type="entry name" value="LD-carboxypeptidase A C-terminal domain-like"/>
    <property type="match status" value="1"/>
</dbReference>
<dbReference type="EMBL" id="QMHM01000002">
    <property type="protein sequence ID" value="RAV81040.1"/>
    <property type="molecule type" value="Genomic_DNA"/>
</dbReference>
<feature type="active site" description="Charge relay system" evidence="6">
    <location>
        <position position="202"/>
    </location>
</feature>
<dbReference type="InterPro" id="IPR027478">
    <property type="entry name" value="LdcA_N"/>
</dbReference>
<evidence type="ECO:0000256" key="4">
    <source>
        <dbReference type="ARBA" id="ARBA00022801"/>
    </source>
</evidence>
<evidence type="ECO:0000256" key="6">
    <source>
        <dbReference type="PIRSR" id="PIRSR028757-1"/>
    </source>
</evidence>
<feature type="domain" description="LD-carboxypeptidase N-terminal" evidence="7">
    <location>
        <begin position="4"/>
        <end position="121"/>
    </location>
</feature>
<dbReference type="GO" id="GO:0004180">
    <property type="term" value="F:carboxypeptidase activity"/>
    <property type="evidence" value="ECO:0007669"/>
    <property type="project" value="UniProtKB-KW"/>
</dbReference>
<dbReference type="GO" id="GO:0008236">
    <property type="term" value="F:serine-type peptidase activity"/>
    <property type="evidence" value="ECO:0007669"/>
    <property type="project" value="UniProtKB-KW"/>
</dbReference>
<reference evidence="9 10" key="1">
    <citation type="submission" date="2018-04" db="EMBL/GenBank/DDBJ databases">
        <title>Aerococcus urinae genomes.</title>
        <authorList>
            <person name="Hilt E."/>
            <person name="Gilbert N.M."/>
            <person name="Thomas-White K."/>
            <person name="Putonti C."/>
            <person name="Lewis A.L."/>
            <person name="Visck K.L."/>
            <person name="Wolfe A.J."/>
        </authorList>
    </citation>
    <scope>NUCLEOTIDE SEQUENCE [LARGE SCALE GENOMIC DNA]</scope>
    <source>
        <strain evidence="9 10">UMB7480</strain>
    </source>
</reference>
<dbReference type="PANTHER" id="PTHR30237:SF2">
    <property type="entry name" value="MUREIN TETRAPEPTIDE CARBOXYPEPTIDASE"/>
    <property type="match status" value="1"/>
</dbReference>
<dbReference type="InterPro" id="IPR027461">
    <property type="entry name" value="Carboxypeptidase_A_C_sf"/>
</dbReference>
<dbReference type="PIRSF" id="PIRSF028757">
    <property type="entry name" value="LD-carboxypeptidase"/>
    <property type="match status" value="1"/>
</dbReference>
<dbReference type="Proteomes" id="UP000251923">
    <property type="component" value="Unassembled WGS sequence"/>
</dbReference>
<evidence type="ECO:0000256" key="5">
    <source>
        <dbReference type="ARBA" id="ARBA00022825"/>
    </source>
</evidence>
<organism evidence="9 10">
    <name type="scientific">Aerococcus urinae</name>
    <dbReference type="NCBI Taxonomy" id="1376"/>
    <lineage>
        <taxon>Bacteria</taxon>
        <taxon>Bacillati</taxon>
        <taxon>Bacillota</taxon>
        <taxon>Bacilli</taxon>
        <taxon>Lactobacillales</taxon>
        <taxon>Aerococcaceae</taxon>
        <taxon>Aerococcus</taxon>
    </lineage>
</organism>
<comment type="similarity">
    <text evidence="1">Belongs to the peptidase S66 family.</text>
</comment>
<dbReference type="SUPFAM" id="SSF52317">
    <property type="entry name" value="Class I glutamine amidotransferase-like"/>
    <property type="match status" value="1"/>
</dbReference>
<keyword evidence="4" id="KW-0378">Hydrolase</keyword>
<dbReference type="Gene3D" id="3.50.30.60">
    <property type="entry name" value="LD-carboxypeptidase A C-terminal domain-like"/>
    <property type="match status" value="1"/>
</dbReference>
<dbReference type="Pfam" id="PF17676">
    <property type="entry name" value="Peptidase_S66C"/>
    <property type="match status" value="1"/>
</dbReference>
<evidence type="ECO:0000256" key="1">
    <source>
        <dbReference type="ARBA" id="ARBA00010233"/>
    </source>
</evidence>
<feature type="active site" description="Charge relay system" evidence="6">
    <location>
        <position position="269"/>
    </location>
</feature>
<proteinExistence type="inferred from homology"/>
<dbReference type="RefSeq" id="WP_111829119.1">
    <property type="nucleotide sequence ID" value="NZ_JASOKO010000001.1"/>
</dbReference>
<gene>
    <name evidence="9" type="ORF">DBT54_01150</name>
</gene>
<dbReference type="AlphaFoldDB" id="A0A329NYG1"/>
<evidence type="ECO:0000256" key="3">
    <source>
        <dbReference type="ARBA" id="ARBA00022670"/>
    </source>
</evidence>
<dbReference type="GO" id="GO:0006508">
    <property type="term" value="P:proteolysis"/>
    <property type="evidence" value="ECO:0007669"/>
    <property type="project" value="UniProtKB-KW"/>
</dbReference>
<protein>
    <submittedName>
        <fullName evidence="9">LD-carboxypeptidase</fullName>
    </submittedName>
</protein>
<dbReference type="Gene3D" id="3.40.50.10740">
    <property type="entry name" value="Class I glutamine amidotransferase-like"/>
    <property type="match status" value="1"/>
</dbReference>
<sequence length="289" mass="32355">MQEIALVALSNGLSIKQKESLENLIKLLENLSLKVHYQEDALFSDSKVGAVNAKQRAEIVNQYFKNPAIDYIFDLSGGDIANETICYLDYKAIKNSSCKLFGYSDLTTVINAIYSQTGKSSVLFQVRHLVDKSSNKQFEAFTSLLKNTKTNKLVNKYIQKNSEFIQGSSMKGLVLGGNIRCFLKLAGTPYWPDLKGNILFLESFSGLEGRIRTYLAQLQQLAVFEEISGLILGSFTEFDSKIGRDYLLDIVKEYVNHELPLVSTESIGHQKDSLPLIIGQELSLKTQLD</sequence>
<dbReference type="InterPro" id="IPR003507">
    <property type="entry name" value="S66_fam"/>
</dbReference>
<dbReference type="PANTHER" id="PTHR30237">
    <property type="entry name" value="MURAMOYLTETRAPEPTIDE CARBOXYPEPTIDASE"/>
    <property type="match status" value="1"/>
</dbReference>
<dbReference type="InterPro" id="IPR040921">
    <property type="entry name" value="Peptidase_S66C"/>
</dbReference>
<evidence type="ECO:0000259" key="7">
    <source>
        <dbReference type="Pfam" id="PF02016"/>
    </source>
</evidence>
<keyword evidence="5" id="KW-0720">Serine protease</keyword>
<evidence type="ECO:0000256" key="2">
    <source>
        <dbReference type="ARBA" id="ARBA00022645"/>
    </source>
</evidence>